<proteinExistence type="predicted"/>
<dbReference type="EMBL" id="AYRZ02000012">
    <property type="protein sequence ID" value="PHT67008.1"/>
    <property type="molecule type" value="Genomic_DNA"/>
</dbReference>
<dbReference type="Gene3D" id="3.50.50.60">
    <property type="entry name" value="FAD/NAD(P)-binding domain"/>
    <property type="match status" value="1"/>
</dbReference>
<comment type="caution">
    <text evidence="1">The sequence shown here is derived from an EMBL/GenBank/DDBJ whole genome shotgun (WGS) entry which is preliminary data.</text>
</comment>
<dbReference type="Gramene" id="PHT67008">
    <property type="protein sequence ID" value="PHT67008"/>
    <property type="gene ID" value="T459_31433"/>
</dbReference>
<dbReference type="PANTHER" id="PTHR22912:SF212">
    <property type="entry name" value="DIHYDROLIPOYL DEHYDROGENASE"/>
    <property type="match status" value="1"/>
</dbReference>
<name>A0A2G2YB70_CAPAN</name>
<dbReference type="STRING" id="4072.A0A2G2YB70"/>
<accession>A0A2G2YB70</accession>
<dbReference type="AlphaFoldDB" id="A0A2G2YB70"/>
<protein>
    <submittedName>
        <fullName evidence="1">Uncharacterized protein</fullName>
    </submittedName>
</protein>
<dbReference type="InterPro" id="IPR036188">
    <property type="entry name" value="FAD/NAD-bd_sf"/>
</dbReference>
<reference evidence="1 2" key="1">
    <citation type="journal article" date="2014" name="Nat. Genet.">
        <title>Genome sequence of the hot pepper provides insights into the evolution of pungency in Capsicum species.</title>
        <authorList>
            <person name="Kim S."/>
            <person name="Park M."/>
            <person name="Yeom S.I."/>
            <person name="Kim Y.M."/>
            <person name="Lee J.M."/>
            <person name="Lee H.A."/>
            <person name="Seo E."/>
            <person name="Choi J."/>
            <person name="Cheong K."/>
            <person name="Kim K.T."/>
            <person name="Jung K."/>
            <person name="Lee G.W."/>
            <person name="Oh S.K."/>
            <person name="Bae C."/>
            <person name="Kim S.B."/>
            <person name="Lee H.Y."/>
            <person name="Kim S.Y."/>
            <person name="Kim M.S."/>
            <person name="Kang B.C."/>
            <person name="Jo Y.D."/>
            <person name="Yang H.B."/>
            <person name="Jeong H.J."/>
            <person name="Kang W.H."/>
            <person name="Kwon J.K."/>
            <person name="Shin C."/>
            <person name="Lim J.Y."/>
            <person name="Park J.H."/>
            <person name="Huh J.H."/>
            <person name="Kim J.S."/>
            <person name="Kim B.D."/>
            <person name="Cohen O."/>
            <person name="Paran I."/>
            <person name="Suh M.C."/>
            <person name="Lee S.B."/>
            <person name="Kim Y.K."/>
            <person name="Shin Y."/>
            <person name="Noh S.J."/>
            <person name="Park J."/>
            <person name="Seo Y.S."/>
            <person name="Kwon S.Y."/>
            <person name="Kim H.A."/>
            <person name="Park J.M."/>
            <person name="Kim H.J."/>
            <person name="Choi S.B."/>
            <person name="Bosland P.W."/>
            <person name="Reeves G."/>
            <person name="Jo S.H."/>
            <person name="Lee B.W."/>
            <person name="Cho H.T."/>
            <person name="Choi H.S."/>
            <person name="Lee M.S."/>
            <person name="Yu Y."/>
            <person name="Do Choi Y."/>
            <person name="Park B.S."/>
            <person name="van Deynze A."/>
            <person name="Ashrafi H."/>
            <person name="Hill T."/>
            <person name="Kim W.T."/>
            <person name="Pai H.S."/>
            <person name="Ahn H.K."/>
            <person name="Yeam I."/>
            <person name="Giovannoni J.J."/>
            <person name="Rose J.K."/>
            <person name="Sorensen I."/>
            <person name="Lee S.J."/>
            <person name="Kim R.W."/>
            <person name="Choi I.Y."/>
            <person name="Choi B.S."/>
            <person name="Lim J.S."/>
            <person name="Lee Y.H."/>
            <person name="Choi D."/>
        </authorList>
    </citation>
    <scope>NUCLEOTIDE SEQUENCE [LARGE SCALE GENOMIC DNA]</scope>
    <source>
        <strain evidence="2">cv. CM334</strain>
    </source>
</reference>
<dbReference type="InterPro" id="IPR050151">
    <property type="entry name" value="Class-I_Pyr_Nuc-Dis_Oxidored"/>
</dbReference>
<sequence length="186" mass="21374">MSGKWKKELLGRFLNGLEVWKDEDFLPEAASKDHRSIFLSVYKKYFTQICESDVYKYKFRYIETVNLVEAEHREFFMNVNIDNITLRTPWESFRIHAYRGTDEKNVVLRCQRKIAGIIGLEMGSIWGGYLGSEVTVVEFAADIVPIMDANSRAKEIDAAGIDKVIAEKERDKILGVHMISPNDSTS</sequence>
<dbReference type="Proteomes" id="UP000222542">
    <property type="component" value="Unassembled WGS sequence"/>
</dbReference>
<keyword evidence="2" id="KW-1185">Reference proteome</keyword>
<evidence type="ECO:0000313" key="1">
    <source>
        <dbReference type="EMBL" id="PHT67008.1"/>
    </source>
</evidence>
<dbReference type="PANTHER" id="PTHR22912">
    <property type="entry name" value="DISULFIDE OXIDOREDUCTASE"/>
    <property type="match status" value="1"/>
</dbReference>
<reference evidence="1 2" key="2">
    <citation type="journal article" date="2017" name="Genome Biol.">
        <title>New reference genome sequences of hot pepper reveal the massive evolution of plant disease-resistance genes by retroduplication.</title>
        <authorList>
            <person name="Kim S."/>
            <person name="Park J."/>
            <person name="Yeom S.I."/>
            <person name="Kim Y.M."/>
            <person name="Seo E."/>
            <person name="Kim K.T."/>
            <person name="Kim M.S."/>
            <person name="Lee J.M."/>
            <person name="Cheong K."/>
            <person name="Shin H.S."/>
            <person name="Kim S.B."/>
            <person name="Han K."/>
            <person name="Lee J."/>
            <person name="Park M."/>
            <person name="Lee H.A."/>
            <person name="Lee H.Y."/>
            <person name="Lee Y."/>
            <person name="Oh S."/>
            <person name="Lee J.H."/>
            <person name="Choi E."/>
            <person name="Choi E."/>
            <person name="Lee S.E."/>
            <person name="Jeon J."/>
            <person name="Kim H."/>
            <person name="Choi G."/>
            <person name="Song H."/>
            <person name="Lee J."/>
            <person name="Lee S.C."/>
            <person name="Kwon J.K."/>
            <person name="Lee H.Y."/>
            <person name="Koo N."/>
            <person name="Hong Y."/>
            <person name="Kim R.W."/>
            <person name="Kang W.H."/>
            <person name="Huh J.H."/>
            <person name="Kang B.C."/>
            <person name="Yang T.J."/>
            <person name="Lee Y.H."/>
            <person name="Bennetzen J.L."/>
            <person name="Choi D."/>
        </authorList>
    </citation>
    <scope>NUCLEOTIDE SEQUENCE [LARGE SCALE GENOMIC DNA]</scope>
    <source>
        <strain evidence="2">cv. CM334</strain>
    </source>
</reference>
<evidence type="ECO:0000313" key="2">
    <source>
        <dbReference type="Proteomes" id="UP000222542"/>
    </source>
</evidence>
<gene>
    <name evidence="1" type="ORF">T459_31433</name>
</gene>
<organism evidence="1 2">
    <name type="scientific">Capsicum annuum</name>
    <name type="common">Capsicum pepper</name>
    <dbReference type="NCBI Taxonomy" id="4072"/>
    <lineage>
        <taxon>Eukaryota</taxon>
        <taxon>Viridiplantae</taxon>
        <taxon>Streptophyta</taxon>
        <taxon>Embryophyta</taxon>
        <taxon>Tracheophyta</taxon>
        <taxon>Spermatophyta</taxon>
        <taxon>Magnoliopsida</taxon>
        <taxon>eudicotyledons</taxon>
        <taxon>Gunneridae</taxon>
        <taxon>Pentapetalae</taxon>
        <taxon>asterids</taxon>
        <taxon>lamiids</taxon>
        <taxon>Solanales</taxon>
        <taxon>Solanaceae</taxon>
        <taxon>Solanoideae</taxon>
        <taxon>Capsiceae</taxon>
        <taxon>Capsicum</taxon>
    </lineage>
</organism>